<feature type="region of interest" description="Disordered" evidence="1">
    <location>
        <begin position="360"/>
        <end position="471"/>
    </location>
</feature>
<dbReference type="EMBL" id="NHYD01003433">
    <property type="protein sequence ID" value="PPQ77821.1"/>
    <property type="molecule type" value="Genomic_DNA"/>
</dbReference>
<dbReference type="InParanoid" id="A0A409WH62"/>
<organism evidence="2 3">
    <name type="scientific">Psilocybe cyanescens</name>
    <dbReference type="NCBI Taxonomy" id="93625"/>
    <lineage>
        <taxon>Eukaryota</taxon>
        <taxon>Fungi</taxon>
        <taxon>Dikarya</taxon>
        <taxon>Basidiomycota</taxon>
        <taxon>Agaricomycotina</taxon>
        <taxon>Agaricomycetes</taxon>
        <taxon>Agaricomycetidae</taxon>
        <taxon>Agaricales</taxon>
        <taxon>Agaricineae</taxon>
        <taxon>Strophariaceae</taxon>
        <taxon>Psilocybe</taxon>
    </lineage>
</organism>
<evidence type="ECO:0000313" key="2">
    <source>
        <dbReference type="EMBL" id="PPQ77821.1"/>
    </source>
</evidence>
<name>A0A409WH62_PSICY</name>
<evidence type="ECO:0000313" key="3">
    <source>
        <dbReference type="Proteomes" id="UP000283269"/>
    </source>
</evidence>
<feature type="compositionally biased region" description="Low complexity" evidence="1">
    <location>
        <begin position="419"/>
        <end position="434"/>
    </location>
</feature>
<feature type="compositionally biased region" description="Polar residues" evidence="1">
    <location>
        <begin position="366"/>
        <end position="377"/>
    </location>
</feature>
<gene>
    <name evidence="2" type="ORF">CVT25_015315</name>
</gene>
<keyword evidence="3" id="KW-1185">Reference proteome</keyword>
<comment type="caution">
    <text evidence="2">The sequence shown here is derived from an EMBL/GenBank/DDBJ whole genome shotgun (WGS) entry which is preliminary data.</text>
</comment>
<evidence type="ECO:0000256" key="1">
    <source>
        <dbReference type="SAM" id="MobiDB-lite"/>
    </source>
</evidence>
<reference evidence="2 3" key="1">
    <citation type="journal article" date="2018" name="Evol. Lett.">
        <title>Horizontal gene cluster transfer increased hallucinogenic mushroom diversity.</title>
        <authorList>
            <person name="Reynolds H.T."/>
            <person name="Vijayakumar V."/>
            <person name="Gluck-Thaler E."/>
            <person name="Korotkin H.B."/>
            <person name="Matheny P.B."/>
            <person name="Slot J.C."/>
        </authorList>
    </citation>
    <scope>NUCLEOTIDE SEQUENCE [LARGE SCALE GENOMIC DNA]</scope>
    <source>
        <strain evidence="2 3">2631</strain>
    </source>
</reference>
<dbReference type="OrthoDB" id="3008788at2759"/>
<sequence length="488" mass="55042">MNAMQLDPLASQVGNVSVSHIAKSLMDSSSSHSPGLLYLLPPCLTLLAVDALAQYSNRQAQITSKQQTAKDKAEIERLTTRIHQSVLKIEELDKRLLSEQAYSHTLSRALQKRKNFARHRVRMQAYTAQHDIESDSPPRYTAESTPVEAPAGAVSAPFTDFCQKLLYQNKIWKQQREIKNLQIALYDIKAANADNAFQAFCDRLLLSNKIWKQQKEINSLMAEAESLRKSRVAAVAHAAKQMVQDVMKERLTEEYVKDLIAEVGECKQAISMLRVEHEQEMRELADLYRKDCRRMAKEIELLKLGLESRRVEQDLSNQMESELVERLARTEEEDITLVGESCLPSPHSYADYYTDDAETLSESELEQMSNTSTSTCVGSGGERSRKSSFEQGPESKPTPQTPVRVRLSSLNLKLVLREPPSSSTSTPTAKSPTPRTDENSYVGFSFNPLFFGGQRSEGDGTTESRRHPGPISKVDLVDQQTKRVQWRM</sequence>
<dbReference type="AlphaFoldDB" id="A0A409WH62"/>
<accession>A0A409WH62</accession>
<feature type="compositionally biased region" description="Basic and acidic residues" evidence="1">
    <location>
        <begin position="456"/>
        <end position="466"/>
    </location>
</feature>
<dbReference type="Proteomes" id="UP000283269">
    <property type="component" value="Unassembled WGS sequence"/>
</dbReference>
<proteinExistence type="predicted"/>
<protein>
    <submittedName>
        <fullName evidence="2">Uncharacterized protein</fullName>
    </submittedName>
</protein>